<dbReference type="Gene3D" id="1.10.150.20">
    <property type="entry name" value="5' to 3' exonuclease, C-terminal subdomain"/>
    <property type="match status" value="1"/>
</dbReference>
<dbReference type="InterPro" id="IPR050116">
    <property type="entry name" value="DNA_polymerase-Y"/>
</dbReference>
<sequence length="392" mass="44613">MLYQPSMPKRRIIFHVDMNSFYASVEMAKDPSLRGKPLAVAGNVEERKGIIVTCSYEAREKGVKTTMPLWQAKKLCPHLIVVPPDFETYKLYSSQIFRLLQEYTEWVEPVSIDEGYMDVTECQNQLQLAQEIQQRLLHELSMPCSIGIAPNKFLAKMASDMKKPLGITVLRKRDIPHKLWPLKVGELHGIGKKTEEKLNKYGIITVKDLAHAADYEMKQRFGINGLKMKERANGIDSRIVDPSSVSDHRSIGSSTTLSQDIETQSEAEPVFKGLSEKVTKRLETKGYLALTIAITIRYSDRKTITRSKMLENPTRNQEEIFKTAMKLFKQHWSKEAVRLLGITATEVIEKENATVQLDLFSVAKNEKEALLHDVLSSIERKHGEGIIKRGKK</sequence>
<comment type="cofactor">
    <cofactor evidence="5">
        <name>Mg(2+)</name>
        <dbReference type="ChEBI" id="CHEBI:18420"/>
    </cofactor>
    <text evidence="5">Binds 2 magnesium ions per subunit.</text>
</comment>
<dbReference type="InterPro" id="IPR036775">
    <property type="entry name" value="DNA_pol_Y-fam_lit_finger_sf"/>
</dbReference>
<keyword evidence="3 5" id="KW-0548">Nucleotidyltransferase</keyword>
<dbReference type="SUPFAM" id="SSF56672">
    <property type="entry name" value="DNA/RNA polymerases"/>
    <property type="match status" value="1"/>
</dbReference>
<dbReference type="EC" id="2.7.7.7" evidence="5"/>
<organism evidence="7 8">
    <name type="scientific">Fictibacillus barbaricus</name>
    <dbReference type="NCBI Taxonomy" id="182136"/>
    <lineage>
        <taxon>Bacteria</taxon>
        <taxon>Bacillati</taxon>
        <taxon>Bacillota</taxon>
        <taxon>Bacilli</taxon>
        <taxon>Bacillales</taxon>
        <taxon>Fictibacillaceae</taxon>
        <taxon>Fictibacillus</taxon>
    </lineage>
</organism>
<dbReference type="EMBL" id="JAVDWA010000002">
    <property type="protein sequence ID" value="MDR7072649.1"/>
    <property type="molecule type" value="Genomic_DNA"/>
</dbReference>
<dbReference type="InterPro" id="IPR043502">
    <property type="entry name" value="DNA/RNA_pol_sf"/>
</dbReference>
<comment type="subcellular location">
    <subcellularLocation>
        <location evidence="5">Cytoplasm</location>
    </subcellularLocation>
</comment>
<keyword evidence="5" id="KW-0235">DNA replication</keyword>
<evidence type="ECO:0000256" key="4">
    <source>
        <dbReference type="ARBA" id="ARBA00022932"/>
    </source>
</evidence>
<protein>
    <recommendedName>
        <fullName evidence="5">DNA polymerase IV</fullName>
        <shortName evidence="5">Pol IV</shortName>
        <ecNumber evidence="5">2.7.7.7</ecNumber>
    </recommendedName>
</protein>
<feature type="binding site" evidence="5">
    <location>
        <position position="113"/>
    </location>
    <ligand>
        <name>Mg(2+)</name>
        <dbReference type="ChEBI" id="CHEBI:18420"/>
    </ligand>
</feature>
<dbReference type="Pfam" id="PF00817">
    <property type="entry name" value="IMS"/>
    <property type="match status" value="1"/>
</dbReference>
<dbReference type="InterPro" id="IPR017961">
    <property type="entry name" value="DNA_pol_Y-fam_little_finger"/>
</dbReference>
<feature type="binding site" evidence="5">
    <location>
        <position position="17"/>
    </location>
    <ligand>
        <name>Mg(2+)</name>
        <dbReference type="ChEBI" id="CHEBI:18420"/>
    </ligand>
</feature>
<dbReference type="CDD" id="cd03586">
    <property type="entry name" value="PolY_Pol_IV_kappa"/>
    <property type="match status" value="1"/>
</dbReference>
<keyword evidence="5 7" id="KW-0808">Transferase</keyword>
<feature type="active site" evidence="5">
    <location>
        <position position="114"/>
    </location>
</feature>
<dbReference type="SUPFAM" id="SSF100879">
    <property type="entry name" value="Lesion bypass DNA polymerase (Y-family), little finger domain"/>
    <property type="match status" value="1"/>
</dbReference>
<evidence type="ECO:0000256" key="2">
    <source>
        <dbReference type="ARBA" id="ARBA00022457"/>
    </source>
</evidence>
<dbReference type="NCBIfam" id="NF002677">
    <property type="entry name" value="PRK02406.1"/>
    <property type="match status" value="1"/>
</dbReference>
<feature type="site" description="Substrate discrimination" evidence="5">
    <location>
        <position position="22"/>
    </location>
</feature>
<dbReference type="PANTHER" id="PTHR11076:SF33">
    <property type="entry name" value="DNA POLYMERASE KAPPA"/>
    <property type="match status" value="1"/>
</dbReference>
<dbReference type="InterPro" id="IPR043128">
    <property type="entry name" value="Rev_trsase/Diguanyl_cyclase"/>
</dbReference>
<keyword evidence="5" id="KW-0234">DNA repair</keyword>
<keyword evidence="2 5" id="KW-0515">Mutator protein</keyword>
<name>A0ABU1TZK0_9BACL</name>
<dbReference type="PANTHER" id="PTHR11076">
    <property type="entry name" value="DNA REPAIR POLYMERASE UMUC / TRANSFERASE FAMILY MEMBER"/>
    <property type="match status" value="1"/>
</dbReference>
<accession>A0ABU1TZK0</accession>
<dbReference type="HAMAP" id="MF_01113">
    <property type="entry name" value="DNApol_IV"/>
    <property type="match status" value="1"/>
</dbReference>
<keyword evidence="5" id="KW-0479">Metal-binding</keyword>
<comment type="subunit">
    <text evidence="5">Monomer.</text>
</comment>
<evidence type="ECO:0000256" key="5">
    <source>
        <dbReference type="HAMAP-Rule" id="MF_01113"/>
    </source>
</evidence>
<comment type="caution">
    <text evidence="7">The sequence shown here is derived from an EMBL/GenBank/DDBJ whole genome shotgun (WGS) entry which is preliminary data.</text>
</comment>
<dbReference type="Gene3D" id="3.30.70.270">
    <property type="match status" value="1"/>
</dbReference>
<gene>
    <name evidence="5" type="primary">dinB</name>
    <name evidence="7" type="ORF">J2X07_001626</name>
</gene>
<dbReference type="Pfam" id="PF11798">
    <property type="entry name" value="IMS_HHH"/>
    <property type="match status" value="1"/>
</dbReference>
<reference evidence="7 8" key="1">
    <citation type="submission" date="2023-07" db="EMBL/GenBank/DDBJ databases">
        <title>Sorghum-associated microbial communities from plants grown in Nebraska, USA.</title>
        <authorList>
            <person name="Schachtman D."/>
        </authorList>
    </citation>
    <scope>NUCLEOTIDE SEQUENCE [LARGE SCALE GENOMIC DNA]</scope>
    <source>
        <strain evidence="7 8">BE211</strain>
    </source>
</reference>
<keyword evidence="5" id="KW-0238">DNA-binding</keyword>
<comment type="similarity">
    <text evidence="1 5">Belongs to the DNA polymerase type-Y family.</text>
</comment>
<evidence type="ECO:0000259" key="6">
    <source>
        <dbReference type="PROSITE" id="PS50173"/>
    </source>
</evidence>
<evidence type="ECO:0000313" key="8">
    <source>
        <dbReference type="Proteomes" id="UP001258181"/>
    </source>
</evidence>
<proteinExistence type="inferred from homology"/>
<evidence type="ECO:0000256" key="1">
    <source>
        <dbReference type="ARBA" id="ARBA00010945"/>
    </source>
</evidence>
<keyword evidence="8" id="KW-1185">Reference proteome</keyword>
<dbReference type="InterPro" id="IPR024728">
    <property type="entry name" value="PolY_HhH_motif"/>
</dbReference>
<keyword evidence="5" id="KW-0460">Magnesium</keyword>
<evidence type="ECO:0000256" key="3">
    <source>
        <dbReference type="ARBA" id="ARBA00022695"/>
    </source>
</evidence>
<dbReference type="Proteomes" id="UP001258181">
    <property type="component" value="Unassembled WGS sequence"/>
</dbReference>
<keyword evidence="5" id="KW-0963">Cytoplasm</keyword>
<dbReference type="PROSITE" id="PS50173">
    <property type="entry name" value="UMUC"/>
    <property type="match status" value="1"/>
</dbReference>
<dbReference type="InterPro" id="IPR022880">
    <property type="entry name" value="DNApol_IV"/>
</dbReference>
<feature type="domain" description="UmuC" evidence="6">
    <location>
        <begin position="13"/>
        <end position="191"/>
    </location>
</feature>
<comment type="function">
    <text evidence="5">Poorly processive, error-prone DNA polymerase involved in untargeted mutagenesis. Copies undamaged DNA at stalled replication forks, which arise in vivo from mismatched or misaligned primer ends. These misaligned primers can be extended by PolIV. Exhibits no 3'-5' exonuclease (proofreading) activity. May be involved in translesional synthesis, in conjunction with the beta clamp from PolIII.</text>
</comment>
<dbReference type="GO" id="GO:0003887">
    <property type="term" value="F:DNA-directed DNA polymerase activity"/>
    <property type="evidence" value="ECO:0007669"/>
    <property type="project" value="UniProtKB-EC"/>
</dbReference>
<dbReference type="Gene3D" id="3.30.1490.100">
    <property type="entry name" value="DNA polymerase, Y-family, little finger domain"/>
    <property type="match status" value="1"/>
</dbReference>
<evidence type="ECO:0000313" key="7">
    <source>
        <dbReference type="EMBL" id="MDR7072649.1"/>
    </source>
</evidence>
<dbReference type="RefSeq" id="WP_310257938.1">
    <property type="nucleotide sequence ID" value="NZ_JAVDWA010000002.1"/>
</dbReference>
<keyword evidence="5" id="KW-0227">DNA damage</keyword>
<dbReference type="Gene3D" id="3.40.1170.60">
    <property type="match status" value="1"/>
</dbReference>
<keyword evidence="4 5" id="KW-0239">DNA-directed DNA polymerase</keyword>
<dbReference type="NCBIfam" id="NF002492">
    <property type="entry name" value="PRK01810.1"/>
    <property type="match status" value="1"/>
</dbReference>
<comment type="catalytic activity">
    <reaction evidence="5">
        <text>DNA(n) + a 2'-deoxyribonucleoside 5'-triphosphate = DNA(n+1) + diphosphate</text>
        <dbReference type="Rhea" id="RHEA:22508"/>
        <dbReference type="Rhea" id="RHEA-COMP:17339"/>
        <dbReference type="Rhea" id="RHEA-COMP:17340"/>
        <dbReference type="ChEBI" id="CHEBI:33019"/>
        <dbReference type="ChEBI" id="CHEBI:61560"/>
        <dbReference type="ChEBI" id="CHEBI:173112"/>
        <dbReference type="EC" id="2.7.7.7"/>
    </reaction>
</comment>
<dbReference type="Pfam" id="PF11799">
    <property type="entry name" value="IMS_C"/>
    <property type="match status" value="1"/>
</dbReference>
<dbReference type="InterPro" id="IPR001126">
    <property type="entry name" value="UmuC"/>
</dbReference>